<organism evidence="2 3">
    <name type="scientific">Streptomyces caelestis</name>
    <dbReference type="NCBI Taxonomy" id="36816"/>
    <lineage>
        <taxon>Bacteria</taxon>
        <taxon>Bacillati</taxon>
        <taxon>Actinomycetota</taxon>
        <taxon>Actinomycetes</taxon>
        <taxon>Kitasatosporales</taxon>
        <taxon>Streptomycetaceae</taxon>
        <taxon>Streptomyces</taxon>
    </lineage>
</organism>
<evidence type="ECO:0000313" key="3">
    <source>
        <dbReference type="Proteomes" id="UP000590647"/>
    </source>
</evidence>
<reference evidence="2 3" key="1">
    <citation type="submission" date="2020-08" db="EMBL/GenBank/DDBJ databases">
        <title>Sequencing the genomes of 1000 actinobacteria strains.</title>
        <authorList>
            <person name="Klenk H.-P."/>
        </authorList>
    </citation>
    <scope>NUCLEOTIDE SEQUENCE [LARGE SCALE GENOMIC DNA]</scope>
    <source>
        <strain evidence="2 3">DSM 40084</strain>
    </source>
</reference>
<name>A0A7W9GZ50_9ACTN</name>
<keyword evidence="3" id="KW-1185">Reference proteome</keyword>
<sequence>MTAMRGRPVEARTLINEVEGHLLIEAARAEGRAAAEQCTAHLDWLTDDQRHEIEREFVDMYVGLCRLSWQRTDLRARELRTEYEEVCRRLKRRLIAGCLAVALVATTALPILAAVWSAD</sequence>
<evidence type="ECO:0000313" key="2">
    <source>
        <dbReference type="EMBL" id="MBB5792694.1"/>
    </source>
</evidence>
<dbReference type="AlphaFoldDB" id="A0A7W9GZ50"/>
<evidence type="ECO:0008006" key="4">
    <source>
        <dbReference type="Google" id="ProtNLM"/>
    </source>
</evidence>
<gene>
    <name evidence="2" type="ORF">HDA41_000658</name>
</gene>
<comment type="caution">
    <text evidence="2">The sequence shown here is derived from an EMBL/GenBank/DDBJ whole genome shotgun (WGS) entry which is preliminary data.</text>
</comment>
<evidence type="ECO:0000256" key="1">
    <source>
        <dbReference type="SAM" id="Phobius"/>
    </source>
</evidence>
<proteinExistence type="predicted"/>
<keyword evidence="1" id="KW-0812">Transmembrane</keyword>
<keyword evidence="1" id="KW-0472">Membrane</keyword>
<feature type="transmembrane region" description="Helical" evidence="1">
    <location>
        <begin position="94"/>
        <end position="116"/>
    </location>
</feature>
<keyword evidence="1" id="KW-1133">Transmembrane helix</keyword>
<dbReference type="EMBL" id="JACHNE010000001">
    <property type="protein sequence ID" value="MBB5792694.1"/>
    <property type="molecule type" value="Genomic_DNA"/>
</dbReference>
<dbReference type="RefSeq" id="WP_184980449.1">
    <property type="nucleotide sequence ID" value="NZ_JACHNE010000001.1"/>
</dbReference>
<protein>
    <recommendedName>
        <fullName evidence="4">Cytochrome C oxidase subunit I</fullName>
    </recommendedName>
</protein>
<dbReference type="Proteomes" id="UP000590647">
    <property type="component" value="Unassembled WGS sequence"/>
</dbReference>
<accession>A0A7W9GZ50</accession>